<proteinExistence type="predicted"/>
<reference evidence="1 2" key="1">
    <citation type="submission" date="2024-02" db="EMBL/GenBank/DDBJ databases">
        <authorList>
            <person name="Vignale AGUSTIN F."/>
            <person name="Sosa J E."/>
            <person name="Modenutti C."/>
        </authorList>
    </citation>
    <scope>NUCLEOTIDE SEQUENCE [LARGE SCALE GENOMIC DNA]</scope>
</reference>
<organism evidence="1 2">
    <name type="scientific">Ilex paraguariensis</name>
    <name type="common">yerba mate</name>
    <dbReference type="NCBI Taxonomy" id="185542"/>
    <lineage>
        <taxon>Eukaryota</taxon>
        <taxon>Viridiplantae</taxon>
        <taxon>Streptophyta</taxon>
        <taxon>Embryophyta</taxon>
        <taxon>Tracheophyta</taxon>
        <taxon>Spermatophyta</taxon>
        <taxon>Magnoliopsida</taxon>
        <taxon>eudicotyledons</taxon>
        <taxon>Gunneridae</taxon>
        <taxon>Pentapetalae</taxon>
        <taxon>asterids</taxon>
        <taxon>campanulids</taxon>
        <taxon>Aquifoliales</taxon>
        <taxon>Aquifoliaceae</taxon>
        <taxon>Ilex</taxon>
    </lineage>
</organism>
<accession>A0ABC8SCF7</accession>
<keyword evidence="2" id="KW-1185">Reference proteome</keyword>
<comment type="caution">
    <text evidence="1">The sequence shown here is derived from an EMBL/GenBank/DDBJ whole genome shotgun (WGS) entry which is preliminary data.</text>
</comment>
<dbReference type="Proteomes" id="UP001642360">
    <property type="component" value="Unassembled WGS sequence"/>
</dbReference>
<dbReference type="EMBL" id="CAUOFW020002602">
    <property type="protein sequence ID" value="CAK9154893.1"/>
    <property type="molecule type" value="Genomic_DNA"/>
</dbReference>
<evidence type="ECO:0000313" key="1">
    <source>
        <dbReference type="EMBL" id="CAK9154893.1"/>
    </source>
</evidence>
<name>A0ABC8SCF7_9AQUA</name>
<protein>
    <submittedName>
        <fullName evidence="1">Uncharacterized protein</fullName>
    </submittedName>
</protein>
<gene>
    <name evidence="1" type="ORF">ILEXP_LOCUS23250</name>
</gene>
<sequence>MKEFVEENEGLLAFEFYKKKDQVESFDYNVVLCASEDNFREEEEMDGSASDAIQDSKYEDNFREEEEMDGSVSGAIQDSEDEVNVTETILIHKEFIVWSVKVDQVRMGILRKSQRSDLDIGIGKDVVIFDNRIAPEERMVDGNLEFTGFDWSPQDSKAL</sequence>
<evidence type="ECO:0000313" key="2">
    <source>
        <dbReference type="Proteomes" id="UP001642360"/>
    </source>
</evidence>
<dbReference type="AlphaFoldDB" id="A0ABC8SCF7"/>